<keyword evidence="4" id="KW-1185">Reference proteome</keyword>
<evidence type="ECO:0000313" key="3">
    <source>
        <dbReference type="EMBL" id="KAL3314598.1"/>
    </source>
</evidence>
<reference evidence="3 4" key="1">
    <citation type="submission" date="2024-11" db="EMBL/GenBank/DDBJ databases">
        <title>Adaptive evolution of stress response genes in parasites aligns with host niche diversity.</title>
        <authorList>
            <person name="Hahn C."/>
            <person name="Resl P."/>
        </authorList>
    </citation>
    <scope>NUCLEOTIDE SEQUENCE [LARGE SCALE GENOMIC DNA]</scope>
    <source>
        <strain evidence="3">EGGRZ-B1_66</strain>
        <tissue evidence="3">Body</tissue>
    </source>
</reference>
<dbReference type="AlphaFoldDB" id="A0ABD2Q598"/>
<evidence type="ECO:0000256" key="1">
    <source>
        <dbReference type="SAM" id="SignalP"/>
    </source>
</evidence>
<keyword evidence="1" id="KW-0732">Signal</keyword>
<dbReference type="EMBL" id="JBJKFK010000952">
    <property type="protein sequence ID" value="KAL3314598.1"/>
    <property type="molecule type" value="Genomic_DNA"/>
</dbReference>
<gene>
    <name evidence="3" type="ORF">Ciccas_006783</name>
</gene>
<feature type="signal peptide" evidence="1">
    <location>
        <begin position="1"/>
        <end position="18"/>
    </location>
</feature>
<proteinExistence type="predicted"/>
<dbReference type="InterPro" id="IPR003599">
    <property type="entry name" value="Ig_sub"/>
</dbReference>
<accession>A0ABD2Q598</accession>
<evidence type="ECO:0000313" key="4">
    <source>
        <dbReference type="Proteomes" id="UP001626550"/>
    </source>
</evidence>
<evidence type="ECO:0000259" key="2">
    <source>
        <dbReference type="SMART" id="SM00409"/>
    </source>
</evidence>
<feature type="chain" id="PRO_5044798356" description="Immunoglobulin domain-containing protein" evidence="1">
    <location>
        <begin position="19"/>
        <end position="617"/>
    </location>
</feature>
<dbReference type="Proteomes" id="UP001626550">
    <property type="component" value="Unassembled WGS sequence"/>
</dbReference>
<feature type="domain" description="Immunoglobulin" evidence="2">
    <location>
        <begin position="31"/>
        <end position="123"/>
    </location>
</feature>
<dbReference type="Gene3D" id="2.60.40.10">
    <property type="entry name" value="Immunoglobulins"/>
    <property type="match status" value="1"/>
</dbReference>
<dbReference type="InterPro" id="IPR013783">
    <property type="entry name" value="Ig-like_fold"/>
</dbReference>
<organism evidence="3 4">
    <name type="scientific">Cichlidogyrus casuarinus</name>
    <dbReference type="NCBI Taxonomy" id="1844966"/>
    <lineage>
        <taxon>Eukaryota</taxon>
        <taxon>Metazoa</taxon>
        <taxon>Spiralia</taxon>
        <taxon>Lophotrochozoa</taxon>
        <taxon>Platyhelminthes</taxon>
        <taxon>Monogenea</taxon>
        <taxon>Monopisthocotylea</taxon>
        <taxon>Dactylogyridea</taxon>
        <taxon>Ancyrocephalidae</taxon>
        <taxon>Cichlidogyrus</taxon>
    </lineage>
</organism>
<dbReference type="InterPro" id="IPR036179">
    <property type="entry name" value="Ig-like_dom_sf"/>
</dbReference>
<protein>
    <recommendedName>
        <fullName evidence="2">Immunoglobulin domain-containing protein</fullName>
    </recommendedName>
</protein>
<name>A0ABD2Q598_9PLAT</name>
<sequence length="617" mass="69034">MLLKLLVLILLIWNFGSCCDPTSQQPEIMSPTLQTVFVGFNAIFVCCGGSTWTYKSKEDSIEREISFHPSGPILDKKEKYTVYSMNDDKNRLVLNIMDAKISDAGLYYCQSSDKKAEAQLIVNERAGEASKADKTVTPHAQAQIVKSYQAFPKSDINTKNLILKCPKSAGEKVILWKWRAKIRSESTLDPSYSGPFQETLIQNKKGVHETKLIEVLDESLDQVRILNAMSPRTPRVLWCQIETSQSHEVLQSVYFVEIHWDLYESLKLKIEKVEPTENDKMYLDSTYVNAASEQLSKMLVPSSSQSLVEHQAAKLACQFKIDDHNKMSIGNITWYRNGNPVPQPPFHVDNSQMQGIGLGASFMWIRSYALSAEAARHSANDKLSPEENFTCIVPITLNKPDFDPLVITQSTSFIASVVKVPRILNRNLVIEKAEGDSASFESIVVANGEISHVVQWSKNDNNLYLWKNISGKGQGYDVSFVRTGTTMEYRLRIYIAALTQSHHSAIRILVSNEAGLDTVQGRILVNSEPKITISTPTQGYWVPLKPFIVSCLITGHPLSGEVYTDDSSAPIQNLATPVSLNLIHYPNGNRQEMPSSSKTNLTRIGYQSLPFTGFVSH</sequence>
<comment type="caution">
    <text evidence="3">The sequence shown here is derived from an EMBL/GenBank/DDBJ whole genome shotgun (WGS) entry which is preliminary data.</text>
</comment>
<dbReference type="SMART" id="SM00409">
    <property type="entry name" value="IG"/>
    <property type="match status" value="1"/>
</dbReference>
<dbReference type="SUPFAM" id="SSF48726">
    <property type="entry name" value="Immunoglobulin"/>
    <property type="match status" value="1"/>
</dbReference>